<proteinExistence type="predicted"/>
<gene>
    <name evidence="1" type="ORF">CLUMA_CG004201</name>
</gene>
<accession>A0A1J1HWH8</accession>
<protein>
    <submittedName>
        <fullName evidence="1">CLUMA_CG004201, isoform A</fullName>
    </submittedName>
</protein>
<name>A0A1J1HWH8_9DIPT</name>
<dbReference type="AlphaFoldDB" id="A0A1J1HWH8"/>
<reference evidence="1 2" key="1">
    <citation type="submission" date="2015-04" db="EMBL/GenBank/DDBJ databases">
        <authorList>
            <person name="Syromyatnikov M.Y."/>
            <person name="Popov V.N."/>
        </authorList>
    </citation>
    <scope>NUCLEOTIDE SEQUENCE [LARGE SCALE GENOMIC DNA]</scope>
</reference>
<sequence>MVADRANEIDSKIHELWLCYCLFPLPHTPGSEVKNPEMWRENCENAIIFQECFPPSTIIILTTTSRNEREKGIQKTYLTLKSFVLKMSKRPYPFNKKVSSELRQFYREDMYGQELKGESLNLVHMKMKFSYFLEEFSKIRRNIRVEVIF</sequence>
<keyword evidence="2" id="KW-1185">Reference proteome</keyword>
<dbReference type="Proteomes" id="UP000183832">
    <property type="component" value="Unassembled WGS sequence"/>
</dbReference>
<dbReference type="EMBL" id="CVRI01000019">
    <property type="protein sequence ID" value="CRK90481.1"/>
    <property type="molecule type" value="Genomic_DNA"/>
</dbReference>
<evidence type="ECO:0000313" key="1">
    <source>
        <dbReference type="EMBL" id="CRK90481.1"/>
    </source>
</evidence>
<organism evidence="1 2">
    <name type="scientific">Clunio marinus</name>
    <dbReference type="NCBI Taxonomy" id="568069"/>
    <lineage>
        <taxon>Eukaryota</taxon>
        <taxon>Metazoa</taxon>
        <taxon>Ecdysozoa</taxon>
        <taxon>Arthropoda</taxon>
        <taxon>Hexapoda</taxon>
        <taxon>Insecta</taxon>
        <taxon>Pterygota</taxon>
        <taxon>Neoptera</taxon>
        <taxon>Endopterygota</taxon>
        <taxon>Diptera</taxon>
        <taxon>Nematocera</taxon>
        <taxon>Chironomoidea</taxon>
        <taxon>Chironomidae</taxon>
        <taxon>Clunio</taxon>
    </lineage>
</organism>
<evidence type="ECO:0000313" key="2">
    <source>
        <dbReference type="Proteomes" id="UP000183832"/>
    </source>
</evidence>